<evidence type="ECO:0000313" key="2">
    <source>
        <dbReference type="EMBL" id="EXC24718.1"/>
    </source>
</evidence>
<dbReference type="Proteomes" id="UP000030645">
    <property type="component" value="Unassembled WGS sequence"/>
</dbReference>
<keyword evidence="3" id="KW-1185">Reference proteome</keyword>
<reference evidence="3" key="1">
    <citation type="submission" date="2013-01" db="EMBL/GenBank/DDBJ databases">
        <title>Draft Genome Sequence of a Mulberry Tree, Morus notabilis C.K. Schneid.</title>
        <authorList>
            <person name="He N."/>
            <person name="Zhao S."/>
        </authorList>
    </citation>
    <scope>NUCLEOTIDE SEQUENCE</scope>
</reference>
<feature type="chain" id="PRO_5004930243" evidence="1">
    <location>
        <begin position="21"/>
        <end position="144"/>
    </location>
</feature>
<dbReference type="STRING" id="981085.W9SBH7"/>
<accession>W9SBH7</accession>
<keyword evidence="1" id="KW-0732">Signal</keyword>
<organism evidence="2 3">
    <name type="scientific">Morus notabilis</name>
    <dbReference type="NCBI Taxonomy" id="981085"/>
    <lineage>
        <taxon>Eukaryota</taxon>
        <taxon>Viridiplantae</taxon>
        <taxon>Streptophyta</taxon>
        <taxon>Embryophyta</taxon>
        <taxon>Tracheophyta</taxon>
        <taxon>Spermatophyta</taxon>
        <taxon>Magnoliopsida</taxon>
        <taxon>eudicotyledons</taxon>
        <taxon>Gunneridae</taxon>
        <taxon>Pentapetalae</taxon>
        <taxon>rosids</taxon>
        <taxon>fabids</taxon>
        <taxon>Rosales</taxon>
        <taxon>Moraceae</taxon>
        <taxon>Moreae</taxon>
        <taxon>Morus</taxon>
    </lineage>
</organism>
<name>W9SBH7_9ROSA</name>
<evidence type="ECO:0000313" key="3">
    <source>
        <dbReference type="Proteomes" id="UP000030645"/>
    </source>
</evidence>
<dbReference type="AlphaFoldDB" id="W9SBH7"/>
<dbReference type="EMBL" id="KE346033">
    <property type="protein sequence ID" value="EXC24718.1"/>
    <property type="molecule type" value="Genomic_DNA"/>
</dbReference>
<proteinExistence type="predicted"/>
<sequence>MKLRLPSILLAVQLTKLVDRIFIACTMNHTPGTANLSGNFQTGISRPQYLIFGYDYLDGVVDLPIHIPLRRDEILGRPNMPSLQQRMLRFCKNRGAQGESQCLDEHRRDIGSASPLAWLIFRYPLREADISKRVKKLGTQCCGT</sequence>
<gene>
    <name evidence="2" type="ORF">L484_005767</name>
</gene>
<feature type="signal peptide" evidence="1">
    <location>
        <begin position="1"/>
        <end position="20"/>
    </location>
</feature>
<evidence type="ECO:0000256" key="1">
    <source>
        <dbReference type="SAM" id="SignalP"/>
    </source>
</evidence>
<protein>
    <submittedName>
        <fullName evidence="2">Uncharacterized protein</fullName>
    </submittedName>
</protein>